<feature type="region of interest" description="Disordered" evidence="1">
    <location>
        <begin position="511"/>
        <end position="558"/>
    </location>
</feature>
<feature type="region of interest" description="Disordered" evidence="1">
    <location>
        <begin position="34"/>
        <end position="71"/>
    </location>
</feature>
<feature type="compositionally biased region" description="Polar residues" evidence="1">
    <location>
        <begin position="668"/>
        <end position="683"/>
    </location>
</feature>
<evidence type="ECO:0000256" key="1">
    <source>
        <dbReference type="SAM" id="MobiDB-lite"/>
    </source>
</evidence>
<feature type="compositionally biased region" description="Pro residues" evidence="1">
    <location>
        <begin position="765"/>
        <end position="777"/>
    </location>
</feature>
<feature type="region of interest" description="Disordered" evidence="1">
    <location>
        <begin position="641"/>
        <end position="711"/>
    </location>
</feature>
<accession>A0A8J5T4D7</accession>
<name>A0A8J5T4D7_HOMAM</name>
<feature type="region of interest" description="Disordered" evidence="1">
    <location>
        <begin position="738"/>
        <end position="777"/>
    </location>
</feature>
<reference evidence="3" key="1">
    <citation type="journal article" date="2021" name="Sci. Adv.">
        <title>The American lobster genome reveals insights on longevity, neural, and immune adaptations.</title>
        <authorList>
            <person name="Polinski J.M."/>
            <person name="Zimin A.V."/>
            <person name="Clark K.F."/>
            <person name="Kohn A.B."/>
            <person name="Sadowski N."/>
            <person name="Timp W."/>
            <person name="Ptitsyn A."/>
            <person name="Khanna P."/>
            <person name="Romanova D.Y."/>
            <person name="Williams P."/>
            <person name="Greenwood S.J."/>
            <person name="Moroz L.L."/>
            <person name="Walt D.R."/>
            <person name="Bodnar A.G."/>
        </authorList>
    </citation>
    <scope>NUCLEOTIDE SEQUENCE</scope>
    <source>
        <strain evidence="3">GMGI-L3</strain>
    </source>
</reference>
<feature type="compositionally biased region" description="Low complexity" evidence="1">
    <location>
        <begin position="990"/>
        <end position="1001"/>
    </location>
</feature>
<feature type="compositionally biased region" description="Low complexity" evidence="1">
    <location>
        <begin position="147"/>
        <end position="156"/>
    </location>
</feature>
<dbReference type="Proteomes" id="UP000747542">
    <property type="component" value="Unassembled WGS sequence"/>
</dbReference>
<feature type="region of interest" description="Disordered" evidence="1">
    <location>
        <begin position="312"/>
        <end position="340"/>
    </location>
</feature>
<keyword evidence="4" id="KW-1185">Reference proteome</keyword>
<feature type="region of interest" description="Disordered" evidence="1">
    <location>
        <begin position="589"/>
        <end position="616"/>
    </location>
</feature>
<feature type="compositionally biased region" description="Polar residues" evidence="1">
    <location>
        <begin position="690"/>
        <end position="711"/>
    </location>
</feature>
<sequence length="1311" mass="145202">MTGLKVMVSAILMLHLLRVESKAAFGDRIISHLTDTQPRSRGPTDSLLEKSQGFPDAQTGPNGSSSQVDDSVNDSRIKLSADGSVSPASVDDAVSGGQAGLDAIGPMLSLTKPVQAGNRPRPLYTRYQKRQQKTKPIGHAPGETRRNLPPLYNRNRPITENSWENSSVEHQHPGSRPSHSSDYDENEDTSNEREIVSVASDGDDDDGDDFSDGVMKAQSVAGFNSEKSRVTDSITQNYESGHLSEGQPGEIHQCSGSLTAADCELNTDGSLTHHTLNNQVKKLSNREQAEGDQSLTVYQDSVMSSGQTDFEINDNSDTSYSAQQKDSEKGSLTSTTSGEVEATRWGSENVIQRMQTLVRASTTPPVTSVSTVHDLNKAEIGNYPATYTGMRGKRNYENIIQSLLSHGTDNLLTNYMMISGELINDDTQKKESDSHEPSTLLSSLTSESSAFDITSKIRDSFTKALRRRFKENGHQKRTRENANGRTQGVTLLDVPQLQEYFNVAQDIAKTSTMEKSNTDRQDVASSSPGQYHHHPLPHFSTKSHLPRHEDHQQREDVGVPEWELNPVLRDSILDYGSKRFRGQNLNLFPVDNTEDSLGRVEAPTHEDKRGKGKLSSEEDESFFDSLFSFFNVKGVSGEAFENSGHDKHSVRGSSGEHGSNLKDEQRNTEVTTSYPSPKYNSQTKPDHKYSPTSQYHNTPLQSVSPSPHFQSDSTFYNIPPSVYGESLPDPLHITSQGSFFPDLTPHQEDHLPSVSLSQPQTYIPNRPPPSADIPPSPSTISFQSFTESDSRYSLSHDKEYSAAANTRDTLWEFDINSDERTNNDDGSFRGALETVNKEVPLYLDYQRNPSDILTHKDRPNKLLLESVAYPQSSATRTPLRTVSSLSPPTPTSQPSLQLTLSSIFPPPLPPFSGESRLQESRPRGFIRASVADNTPAAPPHAPALVIPLPVTSEGKVQFPEHINLPSGRRKAPRNPENGETYVKVQDSRQSRGSRSWNNNRRPQWKHVGGILSGYQGIGKPLRGEGIRRPHSKLRNGHTVIPSIWPLNDPFFFRPQGPPGHLINSWSIRPNQPSMKHLHTHLKPPSAVVNYDGGYKQQDAPHLHDTADSPEAVDADAKGNKNHRQLPESSGAFIVNHSRNNSSSHSFEYFNILPSRRPDQTQHDGRPSFLSSTPTISPPSTSRPPPRYDSFGILLSRQPIPHHRPHQHPQHITNPRKSHPFLSTSESSLTHPSLNTLAKSSSQLRGSDTLGGRVQSSNRIESDFIPLYEVSQPLPTAPTSRESRMSESHAKMMKNMRYGVNGVPLDVWIPIE</sequence>
<feature type="region of interest" description="Disordered" evidence="1">
    <location>
        <begin position="125"/>
        <end position="191"/>
    </location>
</feature>
<feature type="compositionally biased region" description="Basic residues" evidence="1">
    <location>
        <begin position="1201"/>
        <end position="1218"/>
    </location>
</feature>
<dbReference type="EMBL" id="JAHLQT010010864">
    <property type="protein sequence ID" value="KAG7172501.1"/>
    <property type="molecule type" value="Genomic_DNA"/>
</dbReference>
<gene>
    <name evidence="3" type="ORF">Hamer_G022707</name>
</gene>
<feature type="compositionally biased region" description="Polar residues" evidence="1">
    <location>
        <begin position="312"/>
        <end position="338"/>
    </location>
</feature>
<protein>
    <submittedName>
        <fullName evidence="3">Uncharacterized protein</fullName>
    </submittedName>
</protein>
<feature type="chain" id="PRO_5035274381" evidence="2">
    <location>
        <begin position="24"/>
        <end position="1311"/>
    </location>
</feature>
<feature type="compositionally biased region" description="Polar residues" evidence="1">
    <location>
        <begin position="1220"/>
        <end position="1229"/>
    </location>
</feature>
<keyword evidence="2" id="KW-0732">Signal</keyword>
<feature type="compositionally biased region" description="Low complexity" evidence="1">
    <location>
        <begin position="877"/>
        <end position="903"/>
    </location>
</feature>
<feature type="signal peptide" evidence="2">
    <location>
        <begin position="1"/>
        <end position="23"/>
    </location>
</feature>
<feature type="region of interest" description="Disordered" evidence="1">
    <location>
        <begin position="1154"/>
        <end position="1186"/>
    </location>
</feature>
<feature type="region of interest" description="Disordered" evidence="1">
    <location>
        <begin position="873"/>
        <end position="921"/>
    </location>
</feature>
<organism evidence="3 4">
    <name type="scientific">Homarus americanus</name>
    <name type="common">American lobster</name>
    <dbReference type="NCBI Taxonomy" id="6706"/>
    <lineage>
        <taxon>Eukaryota</taxon>
        <taxon>Metazoa</taxon>
        <taxon>Ecdysozoa</taxon>
        <taxon>Arthropoda</taxon>
        <taxon>Crustacea</taxon>
        <taxon>Multicrustacea</taxon>
        <taxon>Malacostraca</taxon>
        <taxon>Eumalacostraca</taxon>
        <taxon>Eucarida</taxon>
        <taxon>Decapoda</taxon>
        <taxon>Pleocyemata</taxon>
        <taxon>Astacidea</taxon>
        <taxon>Nephropoidea</taxon>
        <taxon>Nephropidae</taxon>
        <taxon>Homarus</taxon>
    </lineage>
</organism>
<feature type="region of interest" description="Disordered" evidence="1">
    <location>
        <begin position="1201"/>
        <end position="1229"/>
    </location>
</feature>
<feature type="compositionally biased region" description="Low complexity" evidence="1">
    <location>
        <begin position="1166"/>
        <end position="1179"/>
    </location>
</feature>
<comment type="caution">
    <text evidence="3">The sequence shown here is derived from an EMBL/GenBank/DDBJ whole genome shotgun (WGS) entry which is preliminary data.</text>
</comment>
<evidence type="ECO:0000256" key="2">
    <source>
        <dbReference type="SAM" id="SignalP"/>
    </source>
</evidence>
<dbReference type="OrthoDB" id="6371234at2759"/>
<feature type="region of interest" description="Disordered" evidence="1">
    <location>
        <begin position="960"/>
        <end position="1004"/>
    </location>
</feature>
<feature type="compositionally biased region" description="Basic and acidic residues" evidence="1">
    <location>
        <begin position="1155"/>
        <end position="1165"/>
    </location>
</feature>
<feature type="compositionally biased region" description="Basic and acidic residues" evidence="1">
    <location>
        <begin position="596"/>
        <end position="609"/>
    </location>
</feature>
<evidence type="ECO:0000313" key="3">
    <source>
        <dbReference type="EMBL" id="KAG7172501.1"/>
    </source>
</evidence>
<feature type="compositionally biased region" description="Basic and acidic residues" evidence="1">
    <location>
        <begin position="546"/>
        <end position="557"/>
    </location>
</feature>
<feature type="region of interest" description="Disordered" evidence="1">
    <location>
        <begin position="1095"/>
        <end position="1129"/>
    </location>
</feature>
<evidence type="ECO:0000313" key="4">
    <source>
        <dbReference type="Proteomes" id="UP000747542"/>
    </source>
</evidence>
<proteinExistence type="predicted"/>